<dbReference type="Pfam" id="PF24610">
    <property type="entry name" value="DUF7623"/>
    <property type="match status" value="21"/>
</dbReference>
<keyword evidence="4" id="KW-0788">Thiol protease</keyword>
<evidence type="ECO:0000259" key="8">
    <source>
        <dbReference type="PROSITE" id="PS50203"/>
    </source>
</evidence>
<dbReference type="SUPFAM" id="SSF54001">
    <property type="entry name" value="Cysteine proteinases"/>
    <property type="match status" value="2"/>
</dbReference>
<dbReference type="OrthoDB" id="264424at2759"/>
<feature type="compositionally biased region" description="Basic and acidic residues" evidence="7">
    <location>
        <begin position="2285"/>
        <end position="2302"/>
    </location>
</feature>
<keyword evidence="2" id="KW-0645">Protease</keyword>
<evidence type="ECO:0000256" key="6">
    <source>
        <dbReference type="PROSITE-ProRule" id="PRU00239"/>
    </source>
</evidence>
<dbReference type="InterPro" id="IPR022684">
    <property type="entry name" value="Calpain_cysteine_protease"/>
</dbReference>
<feature type="region of interest" description="Disordered" evidence="7">
    <location>
        <begin position="2940"/>
        <end position="2981"/>
    </location>
</feature>
<feature type="active site" evidence="5">
    <location>
        <position position="93"/>
    </location>
</feature>
<dbReference type="Pfam" id="PF00648">
    <property type="entry name" value="Peptidase_C2"/>
    <property type="match status" value="2"/>
</dbReference>
<proteinExistence type="inferred from homology"/>
<keyword evidence="10" id="KW-1185">Reference proteome</keyword>
<evidence type="ECO:0000256" key="5">
    <source>
        <dbReference type="PIRSR" id="PIRSR622684-1"/>
    </source>
</evidence>
<feature type="domain" description="Calpain catalytic" evidence="8">
    <location>
        <begin position="35"/>
        <end position="329"/>
    </location>
</feature>
<dbReference type="FunFam" id="2.60.120.380:FF:000014">
    <property type="entry name" value="Putative calpain-like cysteine peptidase"/>
    <property type="match status" value="2"/>
</dbReference>
<dbReference type="InterPro" id="IPR036213">
    <property type="entry name" value="Calpain_III_sf"/>
</dbReference>
<dbReference type="Gene3D" id="2.60.120.380">
    <property type="match status" value="2"/>
</dbReference>
<dbReference type="PRINTS" id="PR00704">
    <property type="entry name" value="CALPAIN"/>
</dbReference>
<dbReference type="PANTHER" id="PTHR10183:SF379">
    <property type="entry name" value="CALPAIN-5"/>
    <property type="match status" value="1"/>
</dbReference>
<protein>
    <submittedName>
        <fullName evidence="9">Putative calpain-like cysteine peptidase putative cysteine peptidase Clan CA family C2</fullName>
    </submittedName>
</protein>
<feature type="active site" evidence="5">
    <location>
        <position position="275"/>
    </location>
</feature>
<dbReference type="Proteomes" id="UP000038009">
    <property type="component" value="Unassembled WGS sequence"/>
</dbReference>
<dbReference type="PROSITE" id="PS50203">
    <property type="entry name" value="CALPAIN_CAT"/>
    <property type="match status" value="2"/>
</dbReference>
<dbReference type="VEuPathDB" id="TriTrypDB:Lsey_0444_0010"/>
<dbReference type="EMBL" id="LJSK01000444">
    <property type="protein sequence ID" value="KPI83073.1"/>
    <property type="molecule type" value="Genomic_DNA"/>
</dbReference>
<dbReference type="InterPro" id="IPR038765">
    <property type="entry name" value="Papain-like_cys_pep_sf"/>
</dbReference>
<evidence type="ECO:0000256" key="7">
    <source>
        <dbReference type="SAM" id="MobiDB-lite"/>
    </source>
</evidence>
<evidence type="ECO:0000256" key="1">
    <source>
        <dbReference type="ARBA" id="ARBA00007623"/>
    </source>
</evidence>
<dbReference type="GO" id="GO:0006508">
    <property type="term" value="P:proteolysis"/>
    <property type="evidence" value="ECO:0007669"/>
    <property type="project" value="UniProtKB-KW"/>
</dbReference>
<feature type="region of interest" description="Disordered" evidence="7">
    <location>
        <begin position="2178"/>
        <end position="2201"/>
    </location>
</feature>
<feature type="region of interest" description="Disordered" evidence="7">
    <location>
        <begin position="2285"/>
        <end position="2332"/>
    </location>
</feature>
<dbReference type="InterPro" id="IPR056040">
    <property type="entry name" value="DUF7623"/>
</dbReference>
<comment type="similarity">
    <text evidence="1">Belongs to the peptidase C2 family.</text>
</comment>
<comment type="caution">
    <text evidence="6">Lacks conserved residue(s) required for the propagation of feature annotation.</text>
</comment>
<evidence type="ECO:0000256" key="3">
    <source>
        <dbReference type="ARBA" id="ARBA00022801"/>
    </source>
</evidence>
<dbReference type="SUPFAM" id="SSF49758">
    <property type="entry name" value="Calpain large subunit, middle domain (domain III)"/>
    <property type="match status" value="2"/>
</dbReference>
<sequence>MLPDELEVVEEDSENAKVARIDYFPFKTPASDVREVPDSGVPFEDRAFMLDNRDLTPQPWVHIGDLYPEGKTKPLLPDVLSRDQFEQGTAPECCCLTGFATLVERHPDVIRNCFISKKPRRDGRYTFQFHRYGQWVKVEIDDRIPKLNNDPLFCRSPTHHWWPLLLEKAYAKFYTLYDHLEGCSLAEVYHDFSGCPVINVPLDLTTARSVGFDVASPAFWLQLRNELPNTAMSAQSSDEAGCLGVISQQFYGVLDILPTTAQPQTIADIVIQLHNPYTENTYSGPMANKGDRRWSMPQLQSYQPSRNTIYVPADAFIANFFTLSQAHLRGLMEPCWNFNSEWGEGTNGGNPSLLTWRENPLYVVRNDSDEPVEIVGMIRQPDKRHHFHLLAELNYVCCDLLLAQSTENSSIPTYLVTHNNHRIVHKGVFLNYREVTNFISIPANSLCYLVPTAMYHEKSIFMLSYWYKQPADARAVNITRLKTSVARDLPAVRHVTMRAGGKERVDFLVDLSTDAHILLSQWNHDAKGGNDVRTDNYVGMYLYDDASQQVARVSSASNLKEIGLVTHLPAAGHYVLSLTCPVAKSEEVQCRVEVVCVERARVRVTDAYENAPSFDDLAEEPPVQAENMDGVMYPHRYIYSVEPVVAAKPAVTTVQNSANMASAKAVAEEVEEGSKTPNLSFLNSFYEGVPKDDILLMENPTFAQMAQERETLKGRSSMNASRIHGLEKAMHNLATQMADAMHKRERVFLDPQPERVPLELLRLNDDEPFTTLEHALRMAMKDSARSRDDIVALQEKLIARTAEMARELKNGERERFLNPVILGIPVSDLPLDEDPQFHELEVERLRERAKDAPDAAKIRRMEEAMNERAEDLAQQKLAQNRGYLEPEHLHVANNELQLDTNREFVLREAARQEQIGSPRPNSRVIAALEDELNGMAVQMAADFLAEQRPSYLAPDHNGRLIDELPLNSDDQFLQLERDRRELLKKPTPCMNKVADIEDELNARADEMAKEMNRAERPRYMKSSYYGKRTEELPLNDDAQVAVWEAQRARLRRDPSRNAAAIRAVEEEIHARAAELAKKMVDQDRKTRYGAPGGIPVELLDLDGDSTMRRLEAEHMDLLNMAKQDPRAIAASEAKLYAHAEKLAKEFLKSLRLDITGDRSDSPSLMSDAPYLDMENKLIALMSEDPEGKKDQIADLKEALAKRNAELKRQRVVALRSFLEPKPFGIQIEELNLDGDAPFLQKETQLTAAMADNAPPETIKAIHDEMHHRVNILAAHELARRYPFLDTQPANVPLENLPIIGKDLPLWEALNAAEDAKLHHGPQLQALQNTANQRLREIAEAHKWAERTQYLDERPHNIHLRALPLDENADFVEKEIERNRLLSANSPGNTKRIAELEHQLQQRAYEIADELKWADREGLLGKDVSGVPLHDVPLDEHVAYLAMEDEWRDLKLDPKRNAAAIAGLEKRMKERARQLADDKKWADREGLLGRSVEDMPLRDIGLDSDPAYVAMEDELRKLRHDPGRNARRISDLEKSMRDRAHELARKAKEEERYKFLPRLVDGFEHAALALDGDKPFRDMEAQRRKLVAEDPRGNAASIAQLEDALRARAQELAAAKKDADREAFLDPKPEEVKLRYVPLDDDAEFIAMEGEWRKLMQDPRANARRIAELEKAMNERAHGLADARKWADRNALLDPKPEGVKLAHVPLDGDAVFLAAEEEWRDLMQDPRANARRLAELEKAMKERARKLAGEMKWADREGLLGKDVSGVPLHDVPLDGDAAYLAMEDEWRDLKLDPKRNAAAIAGLEKRMKERAAELVVRMKDSERIMVLGQYVGGVAVPEIDLDADAVFCALEVDRRRLMLEPAKRTSAVAAVEGAMRKRAAEIVAASESFCRDDVLDPKPEGVYLRHCALDADAGFMRLEAEWRQLMQEPKLNARRIAEQEKAMNGRAHELAKERKWSDRDRIVDPTLVGVPIRDLALDDDRVFCAFEEEWRELMLEPNRNARRIAELEKSMNDRVRELCREEEKKFEALPFREAGDIPVSLLPLETDAVFQDLADMHARMIRDPHVVAAKLRKLEKDMRDRAEALANLRKAADRRRVCGAEMEEMSEGGAELDRDEMFLALERERYHLEAADAVGNRDRISSLEEAMRQRARELAKPRLHSEYRGIPVEKLNEFSGDELLRKNPGGNRRGRSPKGEMVPIDPKLDEKARKLAEKMVEQESYPFLGDKVHGVSIKRIPFRKDQAFMDLADERRRAMYCPEKYPPGYKEELEEAMRRRVGELADEYSCDHPVRTPPAEKDGQTKKPTRATAKSSEAPEEGSSGSRRLRDKKVIREVEERTEEHRLETVEEAAPFIDPSFHSVNKQLADLWPRIADIYPDGVHQPLIPDHPKTADVASPAGDLTYLAPFLAALSRQPPLLHRLFQTKTHPVRAPYSFVFFDPNSSPVTVEIDDRIPCDETGVPRFTVSPTGAWWPLLLEKAYAKYVGGYERFDDCTSHETLRDLTGRPVTHLPFDMKLASEVANCSYRDVAFWRRTHDQLEKGDVFIAVSNDVVPDGIHSHCYYAVFDVIETVPGSNDPSDLVIKIHNCYHDEPEYIGPLCVGDQDWTPTLRSVCKANPEKEPEFLYLPQPIFLRNFSSMQRCHINCGDRLTVSGEWNESCSGGNPKYTTFRENPMYLVQNTSGRSVTVLAELRHAAPVFYDAHDMGVYHQSALSLLRPDGAAQLVAPLLAHNTHRFVQKGLLTDAREVCAEMELPANSTCYLVPYTKKKGCFGKYQLSVYPQDNPVTLTTLRPIAETHNCMSKDVVVQPGSGTSARVDITVSEPCDIHVLLHQNKVTDPASAKRGDHLAEDEIFMAAYEDNSILVRSSGDASNAREHAIAFQASRAGRYTFLIGCPSKPVTGSAPCTLSVYTPRYAQASFLAVHEATRPRIPGRLGSVSAVASTPKNVPHTLRQPQAPQRPSTASNGAGSGLRNGRSRGYSQ</sequence>
<feature type="domain" description="Calpain catalytic" evidence="8">
    <location>
        <begin position="2369"/>
        <end position="2644"/>
    </location>
</feature>
<organism evidence="9 10">
    <name type="scientific">Leptomonas seymouri</name>
    <dbReference type="NCBI Taxonomy" id="5684"/>
    <lineage>
        <taxon>Eukaryota</taxon>
        <taxon>Discoba</taxon>
        <taxon>Euglenozoa</taxon>
        <taxon>Kinetoplastea</taxon>
        <taxon>Metakinetoplastina</taxon>
        <taxon>Trypanosomatida</taxon>
        <taxon>Trypanosomatidae</taxon>
        <taxon>Leishmaniinae</taxon>
        <taxon>Leptomonas</taxon>
    </lineage>
</organism>
<keyword evidence="3" id="KW-0378">Hydrolase</keyword>
<name>A0A0N1HZW3_LEPSE</name>
<gene>
    <name evidence="9" type="ORF">ABL78_7902</name>
</gene>
<evidence type="ECO:0000313" key="9">
    <source>
        <dbReference type="EMBL" id="KPI83073.1"/>
    </source>
</evidence>
<evidence type="ECO:0000313" key="10">
    <source>
        <dbReference type="Proteomes" id="UP000038009"/>
    </source>
</evidence>
<reference evidence="9 10" key="1">
    <citation type="journal article" date="2015" name="PLoS Pathog.">
        <title>Leptomonas seymouri: Adaptations to the Dixenous Life Cycle Analyzed by Genome Sequencing, Transcriptome Profiling and Co-infection with Leishmania donovani.</title>
        <authorList>
            <person name="Kraeva N."/>
            <person name="Butenko A."/>
            <person name="Hlavacova J."/>
            <person name="Kostygov A."/>
            <person name="Myskova J."/>
            <person name="Grybchuk D."/>
            <person name="Lestinova T."/>
            <person name="Votypka J."/>
            <person name="Volf P."/>
            <person name="Opperdoes F."/>
            <person name="Flegontov P."/>
            <person name="Lukes J."/>
            <person name="Yurchenko V."/>
        </authorList>
    </citation>
    <scope>NUCLEOTIDE SEQUENCE [LARGE SCALE GENOMIC DNA]</scope>
    <source>
        <strain evidence="9 10">ATCC 30220</strain>
    </source>
</reference>
<evidence type="ECO:0000256" key="4">
    <source>
        <dbReference type="ARBA" id="ARBA00022807"/>
    </source>
</evidence>
<dbReference type="SMART" id="SM00230">
    <property type="entry name" value="CysPc"/>
    <property type="match status" value="1"/>
</dbReference>
<accession>A0A0N1HZW3</accession>
<dbReference type="GO" id="GO:0004198">
    <property type="term" value="F:calcium-dependent cysteine-type endopeptidase activity"/>
    <property type="evidence" value="ECO:0007669"/>
    <property type="project" value="InterPro"/>
</dbReference>
<evidence type="ECO:0000256" key="2">
    <source>
        <dbReference type="ARBA" id="ARBA00022670"/>
    </source>
</evidence>
<dbReference type="PANTHER" id="PTHR10183">
    <property type="entry name" value="CALPAIN"/>
    <property type="match status" value="1"/>
</dbReference>
<comment type="caution">
    <text evidence="9">The sequence shown here is derived from an EMBL/GenBank/DDBJ whole genome shotgun (WGS) entry which is preliminary data.</text>
</comment>
<dbReference type="InterPro" id="IPR001300">
    <property type="entry name" value="Peptidase_C2_calpain_cat"/>
</dbReference>
<feature type="compositionally biased region" description="Polar residues" evidence="7">
    <location>
        <begin position="2952"/>
        <end position="2966"/>
    </location>
</feature>